<proteinExistence type="predicted"/>
<protein>
    <submittedName>
        <fullName evidence="3">Uncharacterized protein LOC111120295</fullName>
    </submittedName>
</protein>
<evidence type="ECO:0000313" key="2">
    <source>
        <dbReference type="Proteomes" id="UP000694844"/>
    </source>
</evidence>
<name>A0A8B8CLS8_CRAVI</name>
<evidence type="ECO:0000256" key="1">
    <source>
        <dbReference type="SAM" id="Coils"/>
    </source>
</evidence>
<sequence length="123" mass="14384">MGLLHSCLGKKNKVGVLNEEEKEAYEKAQHLIVADDMNEAKGGVAFELMFGRQEKLKPPPSRLVSGEKDENFERWRENQEKIQEKKQNKAQEKRDEARVLKEIEKAQKEMNRLDKYVNLQENT</sequence>
<dbReference type="GeneID" id="111120295"/>
<keyword evidence="2" id="KW-1185">Reference proteome</keyword>
<accession>A0A8B8CLS8</accession>
<dbReference type="Proteomes" id="UP000694844">
    <property type="component" value="Chromosome 2"/>
</dbReference>
<dbReference type="RefSeq" id="XP_022316730.1">
    <property type="nucleotide sequence ID" value="XM_022461022.1"/>
</dbReference>
<dbReference type="AlphaFoldDB" id="A0A8B8CLS8"/>
<keyword evidence="1" id="KW-0175">Coiled coil</keyword>
<gene>
    <name evidence="3" type="primary">LOC111120295</name>
</gene>
<dbReference type="KEGG" id="cvn:111120295"/>
<reference evidence="3" key="1">
    <citation type="submission" date="2025-08" db="UniProtKB">
        <authorList>
            <consortium name="RefSeq"/>
        </authorList>
    </citation>
    <scope>IDENTIFICATION</scope>
    <source>
        <tissue evidence="3">Whole sample</tissue>
    </source>
</reference>
<evidence type="ECO:0000313" key="3">
    <source>
        <dbReference type="RefSeq" id="XP_022316730.1"/>
    </source>
</evidence>
<organism evidence="2 3">
    <name type="scientific">Crassostrea virginica</name>
    <name type="common">Eastern oyster</name>
    <dbReference type="NCBI Taxonomy" id="6565"/>
    <lineage>
        <taxon>Eukaryota</taxon>
        <taxon>Metazoa</taxon>
        <taxon>Spiralia</taxon>
        <taxon>Lophotrochozoa</taxon>
        <taxon>Mollusca</taxon>
        <taxon>Bivalvia</taxon>
        <taxon>Autobranchia</taxon>
        <taxon>Pteriomorphia</taxon>
        <taxon>Ostreida</taxon>
        <taxon>Ostreoidea</taxon>
        <taxon>Ostreidae</taxon>
        <taxon>Crassostrea</taxon>
    </lineage>
</organism>
<feature type="coiled-coil region" evidence="1">
    <location>
        <begin position="72"/>
        <end position="123"/>
    </location>
</feature>